<evidence type="ECO:0000313" key="8">
    <source>
        <dbReference type="Proteomes" id="UP000545286"/>
    </source>
</evidence>
<keyword evidence="2 5" id="KW-0479">Metal-binding</keyword>
<dbReference type="PIRSF" id="PIRSF015582">
    <property type="entry name" value="Cit_lyase_B"/>
    <property type="match status" value="1"/>
</dbReference>
<dbReference type="EC" id="4.1.3.34" evidence="7"/>
<evidence type="ECO:0000256" key="1">
    <source>
        <dbReference type="ARBA" id="ARBA00001946"/>
    </source>
</evidence>
<sequence>MAAENVAVRGRAGPCIQSMNEARVLNVPASPHPTSTAGHVVPAADARSWLLVPASRPEAFDAAAESRADVVILDIEDAVDPKHKAAARADVIAWLKAGNSAWVRINDTLSDFWADDVDELAGVSGLLGVVLAKTEQAEQVVNTYQRLGARIPVVPLIESALGLEEATNIARADGAFRLAFGSGDFRRDTGMWATREAMAYARSRLTVSSKAAGLPGPVDGPTTDESLRVLRNESEWTLEHGMTGKLCLRLEQTAVVNEVICPQTSDILWAREFLADFDASGGVVRDGSDLPRLGRARKILRLAEAFGITVEV</sequence>
<dbReference type="PANTHER" id="PTHR32308">
    <property type="entry name" value="LYASE BETA SUBUNIT, PUTATIVE (AFU_ORTHOLOGUE AFUA_4G13030)-RELATED"/>
    <property type="match status" value="1"/>
</dbReference>
<evidence type="ECO:0000256" key="2">
    <source>
        <dbReference type="ARBA" id="ARBA00022723"/>
    </source>
</evidence>
<evidence type="ECO:0000256" key="3">
    <source>
        <dbReference type="ARBA" id="ARBA00022842"/>
    </source>
</evidence>
<feature type="binding site" evidence="4">
    <location>
        <position position="158"/>
    </location>
    <ligand>
        <name>substrate</name>
    </ligand>
</feature>
<dbReference type="InterPro" id="IPR015813">
    <property type="entry name" value="Pyrv/PenolPyrv_kinase-like_dom"/>
</dbReference>
<dbReference type="InterPro" id="IPR040442">
    <property type="entry name" value="Pyrv_kinase-like_dom_sf"/>
</dbReference>
<dbReference type="GO" id="GO:0000287">
    <property type="term" value="F:magnesium ion binding"/>
    <property type="evidence" value="ECO:0007669"/>
    <property type="project" value="TreeGrafter"/>
</dbReference>
<evidence type="ECO:0000259" key="6">
    <source>
        <dbReference type="Pfam" id="PF03328"/>
    </source>
</evidence>
<dbReference type="InterPro" id="IPR005000">
    <property type="entry name" value="Aldolase/citrate-lyase_domain"/>
</dbReference>
<comment type="caution">
    <text evidence="7">The sequence shown here is derived from an EMBL/GenBank/DDBJ whole genome shotgun (WGS) entry which is preliminary data.</text>
</comment>
<accession>A0A7W4USS3</accession>
<feature type="domain" description="HpcH/HpaI aldolase/citrate lyase" evidence="6">
    <location>
        <begin position="47"/>
        <end position="247"/>
    </location>
</feature>
<reference evidence="7 8" key="1">
    <citation type="submission" date="2020-08" db="EMBL/GenBank/DDBJ databases">
        <title>Sequencing the genomes of 1000 actinobacteria strains.</title>
        <authorList>
            <person name="Klenk H.-P."/>
        </authorList>
    </citation>
    <scope>NUCLEOTIDE SEQUENCE [LARGE SCALE GENOMIC DNA]</scope>
    <source>
        <strain evidence="7 8">DSM 20419</strain>
    </source>
</reference>
<evidence type="ECO:0000256" key="4">
    <source>
        <dbReference type="PIRSR" id="PIRSR015582-1"/>
    </source>
</evidence>
<evidence type="ECO:0000256" key="5">
    <source>
        <dbReference type="PIRSR" id="PIRSR015582-2"/>
    </source>
</evidence>
<dbReference type="InterPro" id="IPR011206">
    <property type="entry name" value="Citrate_lyase_beta/mcl1/mcl2"/>
</dbReference>
<dbReference type="SUPFAM" id="SSF51621">
    <property type="entry name" value="Phosphoenolpyruvate/pyruvate domain"/>
    <property type="match status" value="1"/>
</dbReference>
<feature type="binding site" evidence="4">
    <location>
        <position position="104"/>
    </location>
    <ligand>
        <name>substrate</name>
    </ligand>
</feature>
<keyword evidence="3 5" id="KW-0460">Magnesium</keyword>
<dbReference type="Pfam" id="PF03328">
    <property type="entry name" value="HpcH_HpaI"/>
    <property type="match status" value="1"/>
</dbReference>
<keyword evidence="8" id="KW-1185">Reference proteome</keyword>
<dbReference type="GO" id="GO:0006107">
    <property type="term" value="P:oxaloacetate metabolic process"/>
    <property type="evidence" value="ECO:0007669"/>
    <property type="project" value="TreeGrafter"/>
</dbReference>
<dbReference type="RefSeq" id="WP_235812658.1">
    <property type="nucleotide sequence ID" value="NZ_CZJS01000087.1"/>
</dbReference>
<gene>
    <name evidence="7" type="ORF">FHX72_003579</name>
</gene>
<feature type="binding site" evidence="5">
    <location>
        <position position="158"/>
    </location>
    <ligand>
        <name>Mg(2+)</name>
        <dbReference type="ChEBI" id="CHEBI:18420"/>
    </ligand>
</feature>
<evidence type="ECO:0000313" key="7">
    <source>
        <dbReference type="EMBL" id="MBB2959414.1"/>
    </source>
</evidence>
<dbReference type="Proteomes" id="UP000545286">
    <property type="component" value="Unassembled WGS sequence"/>
</dbReference>
<name>A0A7W4USS3_9MICO</name>
<organism evidence="7 8">
    <name type="scientific">Pseudoclavibacter helvolus</name>
    <dbReference type="NCBI Taxonomy" id="255205"/>
    <lineage>
        <taxon>Bacteria</taxon>
        <taxon>Bacillati</taxon>
        <taxon>Actinomycetota</taxon>
        <taxon>Actinomycetes</taxon>
        <taxon>Micrococcales</taxon>
        <taxon>Microbacteriaceae</taxon>
        <taxon>Pseudoclavibacter</taxon>
    </lineage>
</organism>
<dbReference type="GO" id="GO:0008816">
    <property type="term" value="F:citryl-CoA lyase activity"/>
    <property type="evidence" value="ECO:0007669"/>
    <property type="project" value="UniProtKB-EC"/>
</dbReference>
<comment type="cofactor">
    <cofactor evidence="1">
        <name>Mg(2+)</name>
        <dbReference type="ChEBI" id="CHEBI:18420"/>
    </cofactor>
</comment>
<dbReference type="EMBL" id="JACHWJ010000008">
    <property type="protein sequence ID" value="MBB2959414.1"/>
    <property type="molecule type" value="Genomic_DNA"/>
</dbReference>
<dbReference type="Gene3D" id="3.20.20.60">
    <property type="entry name" value="Phosphoenolpyruvate-binding domains"/>
    <property type="match status" value="1"/>
</dbReference>
<proteinExistence type="predicted"/>
<keyword evidence="7" id="KW-0456">Lyase</keyword>
<dbReference type="AlphaFoldDB" id="A0A7W4USS3"/>
<protein>
    <submittedName>
        <fullName evidence="7">Citrate lyase subunit beta/citryl-CoA lyase</fullName>
        <ecNumber evidence="7">4.1.3.34</ecNumber>
    </submittedName>
</protein>
<dbReference type="PANTHER" id="PTHR32308:SF10">
    <property type="entry name" value="CITRATE LYASE SUBUNIT BETA"/>
    <property type="match status" value="1"/>
</dbReference>
<feature type="binding site" evidence="5">
    <location>
        <position position="184"/>
    </location>
    <ligand>
        <name>Mg(2+)</name>
        <dbReference type="ChEBI" id="CHEBI:18420"/>
    </ligand>
</feature>